<evidence type="ECO:0000313" key="4">
    <source>
        <dbReference type="Proteomes" id="UP000664658"/>
    </source>
</evidence>
<dbReference type="InterPro" id="IPR036425">
    <property type="entry name" value="MoaB/Mog-like_dom_sf"/>
</dbReference>
<dbReference type="Gene3D" id="3.40.980.10">
    <property type="entry name" value="MoaB/Mog-like domain"/>
    <property type="match status" value="1"/>
</dbReference>
<comment type="similarity">
    <text evidence="1">Belongs to the CinA family.</text>
</comment>
<sequence>MSTPLRVEMISTGNEVLHGEIIDSNAAWLAQTLYQAGLPLAYRSTVGDDINALVSCFLARSHEADIIIVNGGLGPTCDDLSAEAAARAFNQPLVLNHPWLERLRQRYEKSGRPMPDSNRKQALLPQHALLVDNPVGTACGFMLTLPQCVMFFTPGVPQEFKVMVEQQILPIIQQRFNLPPAPICLRVTSFGLSESGIADRLQHLDVPPDVMLGYRSAMPFIEIKVSGPATRHNHMLRLMNQISDILDDNIVFSGEGSLPEQLGDFLALSKITLSLSETFTGGVVAATLQDDKRTALALRQGWVIGQTDQRLPDNQKLLGHAIAMAEACRERTGADVGLATSRILVVDNHIEVAVALADKRNEYGQRVRLRVRHASEQRVVVTTLLLDMLRRYLEAREIFGTYEWIEPQEVLTIPKGDVPA</sequence>
<dbReference type="Proteomes" id="UP000664658">
    <property type="component" value="Unassembled WGS sequence"/>
</dbReference>
<reference evidence="3" key="1">
    <citation type="submission" date="2021-03" db="EMBL/GenBank/DDBJ databases">
        <title>Plesiomonas shigelloides zfcc0051, isolated from zebrafish feces.</title>
        <authorList>
            <person name="Vanderhoek Z."/>
            <person name="Gaulke C."/>
        </authorList>
    </citation>
    <scope>NUCLEOTIDE SEQUENCE</scope>
    <source>
        <strain evidence="3">Zfcc0051</strain>
    </source>
</reference>
<name>A0A8I1W322_PLESH</name>
<dbReference type="AlphaFoldDB" id="A0A8I1W322"/>
<dbReference type="Pfam" id="PF00994">
    <property type="entry name" value="MoCF_biosynth"/>
    <property type="match status" value="1"/>
</dbReference>
<dbReference type="InterPro" id="IPR036653">
    <property type="entry name" value="CinA-like_C"/>
</dbReference>
<dbReference type="PANTHER" id="PTHR13939">
    <property type="entry name" value="NICOTINAMIDE-NUCLEOTIDE AMIDOHYDROLASE PNCC"/>
    <property type="match status" value="1"/>
</dbReference>
<protein>
    <recommendedName>
        <fullName evidence="1">CinA-like protein</fullName>
    </recommendedName>
</protein>
<dbReference type="InterPro" id="IPR050101">
    <property type="entry name" value="CinA"/>
</dbReference>
<dbReference type="NCBIfam" id="TIGR00177">
    <property type="entry name" value="molyb_syn"/>
    <property type="match status" value="1"/>
</dbReference>
<evidence type="ECO:0000256" key="1">
    <source>
        <dbReference type="HAMAP-Rule" id="MF_00226"/>
    </source>
</evidence>
<dbReference type="NCBIfam" id="TIGR00200">
    <property type="entry name" value="cinA_nterm"/>
    <property type="match status" value="1"/>
</dbReference>
<evidence type="ECO:0000259" key="2">
    <source>
        <dbReference type="SMART" id="SM00852"/>
    </source>
</evidence>
<dbReference type="SUPFAM" id="SSF53218">
    <property type="entry name" value="Molybdenum cofactor biosynthesis proteins"/>
    <property type="match status" value="1"/>
</dbReference>
<evidence type="ECO:0000313" key="3">
    <source>
        <dbReference type="EMBL" id="MBO1106952.1"/>
    </source>
</evidence>
<feature type="domain" description="MoaB/Mog" evidence="2">
    <location>
        <begin position="8"/>
        <end position="175"/>
    </location>
</feature>
<dbReference type="SMART" id="SM00852">
    <property type="entry name" value="MoCF_biosynth"/>
    <property type="match status" value="1"/>
</dbReference>
<dbReference type="InterPro" id="IPR001453">
    <property type="entry name" value="MoaB/Mog_dom"/>
</dbReference>
<proteinExistence type="inferred from homology"/>
<organism evidence="3 4">
    <name type="scientific">Plesiomonas shigelloides</name>
    <name type="common">Aeromonas shigelloides</name>
    <dbReference type="NCBI Taxonomy" id="703"/>
    <lineage>
        <taxon>Bacteria</taxon>
        <taxon>Pseudomonadati</taxon>
        <taxon>Pseudomonadota</taxon>
        <taxon>Gammaproteobacteria</taxon>
        <taxon>Enterobacterales</taxon>
        <taxon>Enterobacteriaceae</taxon>
        <taxon>Plesiomonas</taxon>
    </lineage>
</organism>
<dbReference type="PANTHER" id="PTHR13939:SF0">
    <property type="entry name" value="NMN AMIDOHYDROLASE-LIKE PROTEIN YFAY"/>
    <property type="match status" value="1"/>
</dbReference>
<dbReference type="PIRSF" id="PIRSF006728">
    <property type="entry name" value="CinA"/>
    <property type="match status" value="1"/>
</dbReference>
<comment type="caution">
    <text evidence="3">The sequence shown here is derived from an EMBL/GenBank/DDBJ whole genome shotgun (WGS) entry which is preliminary data.</text>
</comment>
<dbReference type="InterPro" id="IPR008135">
    <property type="entry name" value="Competence-induced_CinA"/>
</dbReference>
<dbReference type="Gene3D" id="3.90.950.20">
    <property type="entry name" value="CinA-like"/>
    <property type="match status" value="1"/>
</dbReference>
<accession>A0A8I1W322</accession>
<dbReference type="SUPFAM" id="SSF142433">
    <property type="entry name" value="CinA-like"/>
    <property type="match status" value="1"/>
</dbReference>
<dbReference type="EMBL" id="JAFNAA010000002">
    <property type="protein sequence ID" value="MBO1106952.1"/>
    <property type="molecule type" value="Genomic_DNA"/>
</dbReference>
<dbReference type="HAMAP" id="MF_00226_B">
    <property type="entry name" value="CinA_B"/>
    <property type="match status" value="1"/>
</dbReference>
<gene>
    <name evidence="3" type="ORF">J2R62_01725</name>
</gene>
<dbReference type="CDD" id="cd00885">
    <property type="entry name" value="cinA"/>
    <property type="match status" value="1"/>
</dbReference>
<dbReference type="RefSeq" id="WP_207541522.1">
    <property type="nucleotide sequence ID" value="NZ_JAFNAA010000002.1"/>
</dbReference>